<accession>A0A0G4F166</accession>
<evidence type="ECO:0000313" key="2">
    <source>
        <dbReference type="EMBL" id="CEM05628.1"/>
    </source>
</evidence>
<dbReference type="InterPro" id="IPR000073">
    <property type="entry name" value="AB_hydrolase_1"/>
</dbReference>
<dbReference type="InterPro" id="IPR029058">
    <property type="entry name" value="AB_hydrolase_fold"/>
</dbReference>
<dbReference type="EMBL" id="CDMZ01000058">
    <property type="protein sequence ID" value="CEM05628.1"/>
    <property type="molecule type" value="Genomic_DNA"/>
</dbReference>
<dbReference type="PANTHER" id="PTHR12277">
    <property type="entry name" value="ALPHA/BETA HYDROLASE DOMAIN-CONTAINING PROTEIN"/>
    <property type="match status" value="1"/>
</dbReference>
<dbReference type="SUPFAM" id="SSF53474">
    <property type="entry name" value="alpha/beta-Hydrolases"/>
    <property type="match status" value="1"/>
</dbReference>
<gene>
    <name evidence="2" type="ORF">Cvel_14670</name>
</gene>
<dbReference type="Pfam" id="PF00561">
    <property type="entry name" value="Abhydrolase_1"/>
    <property type="match status" value="1"/>
</dbReference>
<dbReference type="PhylomeDB" id="A0A0G4F166"/>
<feature type="domain" description="AB hydrolase-1" evidence="1">
    <location>
        <begin position="48"/>
        <end position="162"/>
    </location>
</feature>
<reference evidence="2" key="1">
    <citation type="submission" date="2014-11" db="EMBL/GenBank/DDBJ databases">
        <authorList>
            <person name="Otto D Thomas"/>
            <person name="Naeem Raeece"/>
        </authorList>
    </citation>
    <scope>NUCLEOTIDE SEQUENCE</scope>
</reference>
<dbReference type="Gene3D" id="3.40.50.1820">
    <property type="entry name" value="alpha/beta hydrolase"/>
    <property type="match status" value="1"/>
</dbReference>
<sequence length="248" mass="27998">MGQGVISRLVFQPPDSSYQKDHNLIWLHTTEGEVVPAFFIDRDARFTLLFSHGNAEDLGMIIQYFRELAQHLEVNVFAYEYSGYGQSTGSPTEKNVYADVEAAFAYLTEVIGIPWHQIVLYGRSLGSGPSIYLASKKAVRGVVLQSPLMSAYRVGFNLRFTLPGDMFANIDRVAKVLCPLYVIHGTKDEIVPLWHGQELWRNAADPFEPFWVEGGGHNNIELLARDPFFEKFSHFLKHLEETDPSVSA</sequence>
<organism evidence="2">
    <name type="scientific">Chromera velia CCMP2878</name>
    <dbReference type="NCBI Taxonomy" id="1169474"/>
    <lineage>
        <taxon>Eukaryota</taxon>
        <taxon>Sar</taxon>
        <taxon>Alveolata</taxon>
        <taxon>Colpodellida</taxon>
        <taxon>Chromeraceae</taxon>
        <taxon>Chromera</taxon>
    </lineage>
</organism>
<evidence type="ECO:0000259" key="1">
    <source>
        <dbReference type="Pfam" id="PF00561"/>
    </source>
</evidence>
<name>A0A0G4F166_9ALVE</name>
<dbReference type="PANTHER" id="PTHR12277:SF81">
    <property type="entry name" value="PROTEIN ABHD13"/>
    <property type="match status" value="1"/>
</dbReference>
<dbReference type="VEuPathDB" id="CryptoDB:Cvel_14670"/>
<proteinExistence type="predicted"/>
<protein>
    <recommendedName>
        <fullName evidence="1">AB hydrolase-1 domain-containing protein</fullName>
    </recommendedName>
</protein>
<dbReference type="AlphaFoldDB" id="A0A0G4F166"/>